<reference evidence="10" key="1">
    <citation type="journal article" date="2023" name="G3 (Bethesda)">
        <title>Whole genome assembly and annotation of the endangered Caribbean coral Acropora cervicornis.</title>
        <authorList>
            <person name="Selwyn J.D."/>
            <person name="Vollmer S.V."/>
        </authorList>
    </citation>
    <scope>NUCLEOTIDE SEQUENCE</scope>
    <source>
        <strain evidence="10">K2</strain>
    </source>
</reference>
<accession>A0AAD9VAT3</accession>
<evidence type="ECO:0000256" key="2">
    <source>
        <dbReference type="ARBA" id="ARBA00008409"/>
    </source>
</evidence>
<gene>
    <name evidence="10" type="ORF">P5673_008323</name>
</gene>
<sequence>MCLKTCPEIYEMYVCDRKIMDDENILLKPQKRKKIRRLKKRKFYERTSESQVPLKQRKTKTAAPENTTQFIMADKELAEPFYVIPSPCSSPASHYTSSPGSIQGTPSSERDLGFDSTEEDLVREFNHLDFDLDFFHRDFEAMYNRIQEESLLSLSKGELVSKYRELEGKEELLQRQCQELSNGVIFGEHEGSLRNKNSCSTTNTFPARSVKISEEENLLRQLETLQRENRSLAEENLRLSRELN</sequence>
<dbReference type="PANTHER" id="PTHR13469:SF8">
    <property type="entry name" value="HEXIM P-TEFB COMPLEX SUBUNIT 1"/>
    <property type="match status" value="1"/>
</dbReference>
<evidence type="ECO:0000256" key="7">
    <source>
        <dbReference type="ARBA" id="ARBA00023242"/>
    </source>
</evidence>
<dbReference type="PANTHER" id="PTHR13469">
    <property type="entry name" value="HEXAMETHYLENE BISACETAMIDE INDUCIBLE 1"/>
    <property type="match status" value="1"/>
</dbReference>
<evidence type="ECO:0000256" key="1">
    <source>
        <dbReference type="ARBA" id="ARBA00004123"/>
    </source>
</evidence>
<evidence type="ECO:0000256" key="8">
    <source>
        <dbReference type="SAM" id="Coils"/>
    </source>
</evidence>
<keyword evidence="4" id="KW-0805">Transcription regulation</keyword>
<keyword evidence="7" id="KW-0539">Nucleus</keyword>
<dbReference type="Gene3D" id="6.10.250.2910">
    <property type="match status" value="1"/>
</dbReference>
<evidence type="ECO:0000256" key="9">
    <source>
        <dbReference type="SAM" id="MobiDB-lite"/>
    </source>
</evidence>
<dbReference type="GO" id="GO:0000122">
    <property type="term" value="P:negative regulation of transcription by RNA polymerase II"/>
    <property type="evidence" value="ECO:0007669"/>
    <property type="project" value="InterPro"/>
</dbReference>
<evidence type="ECO:0000313" key="10">
    <source>
        <dbReference type="EMBL" id="KAK2567499.1"/>
    </source>
</evidence>
<evidence type="ECO:0000256" key="6">
    <source>
        <dbReference type="ARBA" id="ARBA00023163"/>
    </source>
</evidence>
<dbReference type="GO" id="GO:0005654">
    <property type="term" value="C:nucleoplasm"/>
    <property type="evidence" value="ECO:0007669"/>
    <property type="project" value="TreeGrafter"/>
</dbReference>
<feature type="region of interest" description="Disordered" evidence="9">
    <location>
        <begin position="93"/>
        <end position="114"/>
    </location>
</feature>
<dbReference type="GO" id="GO:0004861">
    <property type="term" value="F:cyclin-dependent protein serine/threonine kinase inhibitor activity"/>
    <property type="evidence" value="ECO:0007669"/>
    <property type="project" value="InterPro"/>
</dbReference>
<evidence type="ECO:0000256" key="3">
    <source>
        <dbReference type="ARBA" id="ARBA00022491"/>
    </source>
</evidence>
<feature type="compositionally biased region" description="Polar residues" evidence="9">
    <location>
        <begin position="93"/>
        <end position="107"/>
    </location>
</feature>
<evidence type="ECO:0000256" key="4">
    <source>
        <dbReference type="ARBA" id="ARBA00023015"/>
    </source>
</evidence>
<organism evidence="10 11">
    <name type="scientific">Acropora cervicornis</name>
    <name type="common">Staghorn coral</name>
    <dbReference type="NCBI Taxonomy" id="6130"/>
    <lineage>
        <taxon>Eukaryota</taxon>
        <taxon>Metazoa</taxon>
        <taxon>Cnidaria</taxon>
        <taxon>Anthozoa</taxon>
        <taxon>Hexacorallia</taxon>
        <taxon>Scleractinia</taxon>
        <taxon>Astrocoeniina</taxon>
        <taxon>Acroporidae</taxon>
        <taxon>Acropora</taxon>
    </lineage>
</organism>
<proteinExistence type="inferred from homology"/>
<keyword evidence="3" id="KW-0678">Repressor</keyword>
<name>A0AAD9VAT3_ACRCE</name>
<dbReference type="InterPro" id="IPR024872">
    <property type="entry name" value="HEXIM"/>
</dbReference>
<dbReference type="GO" id="GO:0097322">
    <property type="term" value="F:7SK snRNA binding"/>
    <property type="evidence" value="ECO:0007669"/>
    <property type="project" value="TreeGrafter"/>
</dbReference>
<comment type="similarity">
    <text evidence="2">Belongs to the HEXIM family.</text>
</comment>
<comment type="caution">
    <text evidence="10">The sequence shown here is derived from an EMBL/GenBank/DDBJ whole genome shotgun (WGS) entry which is preliminary data.</text>
</comment>
<dbReference type="PRINTS" id="PR02094">
    <property type="entry name" value="HEXIMFAMILY"/>
</dbReference>
<keyword evidence="11" id="KW-1185">Reference proteome</keyword>
<evidence type="ECO:0000256" key="5">
    <source>
        <dbReference type="ARBA" id="ARBA00023054"/>
    </source>
</evidence>
<reference evidence="10" key="2">
    <citation type="journal article" date="2023" name="Science">
        <title>Genomic signatures of disease resistance in endangered staghorn corals.</title>
        <authorList>
            <person name="Vollmer S.V."/>
            <person name="Selwyn J.D."/>
            <person name="Despard B.A."/>
            <person name="Roesel C.L."/>
        </authorList>
    </citation>
    <scope>NUCLEOTIDE SEQUENCE</scope>
    <source>
        <strain evidence="10">K2</strain>
    </source>
</reference>
<protein>
    <submittedName>
        <fullName evidence="10">Uncharacterized protein</fullName>
    </submittedName>
</protein>
<keyword evidence="6" id="KW-0804">Transcription</keyword>
<dbReference type="Pfam" id="PF15313">
    <property type="entry name" value="HEXIM"/>
    <property type="match status" value="1"/>
</dbReference>
<evidence type="ECO:0000313" key="11">
    <source>
        <dbReference type="Proteomes" id="UP001249851"/>
    </source>
</evidence>
<dbReference type="Proteomes" id="UP001249851">
    <property type="component" value="Unassembled WGS sequence"/>
</dbReference>
<dbReference type="GO" id="GO:0005737">
    <property type="term" value="C:cytoplasm"/>
    <property type="evidence" value="ECO:0007669"/>
    <property type="project" value="InterPro"/>
</dbReference>
<keyword evidence="5 8" id="KW-0175">Coiled coil</keyword>
<dbReference type="AlphaFoldDB" id="A0AAD9VAT3"/>
<feature type="region of interest" description="Disordered" evidence="9">
    <location>
        <begin position="44"/>
        <end position="63"/>
    </location>
</feature>
<comment type="subcellular location">
    <subcellularLocation>
        <location evidence="1">Nucleus</location>
    </subcellularLocation>
</comment>
<feature type="coiled-coil region" evidence="8">
    <location>
        <begin position="215"/>
        <end position="242"/>
    </location>
</feature>
<dbReference type="EMBL" id="JARQWQ010000014">
    <property type="protein sequence ID" value="KAK2567499.1"/>
    <property type="molecule type" value="Genomic_DNA"/>
</dbReference>